<feature type="region of interest" description="Disordered" evidence="1">
    <location>
        <begin position="41"/>
        <end position="77"/>
    </location>
</feature>
<feature type="compositionally biased region" description="Polar residues" evidence="1">
    <location>
        <begin position="56"/>
        <end position="70"/>
    </location>
</feature>
<evidence type="ECO:0000256" key="1">
    <source>
        <dbReference type="SAM" id="MobiDB-lite"/>
    </source>
</evidence>
<sequence length="155" mass="16968">MSRRAQPFYTSDMCIFAELLHRAKVSAALSEADIHEIINSSQHRSQTSSHQLQRQGCQTGSRSGTPSPVTAGNGGNKESSYAAAVSIAQHHHVHHNNNPHHHAHPQHGGNGRIYAHHHHHIISSSNRPSTTTTTNTSSRPSHKHRGPSTRHPPTN</sequence>
<feature type="compositionally biased region" description="Low complexity" evidence="1">
    <location>
        <begin position="122"/>
        <end position="139"/>
    </location>
</feature>
<name>A0A7T8HGE7_CALRO</name>
<protein>
    <submittedName>
        <fullName evidence="2">Poly(A) polymerase gamma</fullName>
    </submittedName>
</protein>
<evidence type="ECO:0000313" key="2">
    <source>
        <dbReference type="EMBL" id="QQP49593.1"/>
    </source>
</evidence>
<feature type="compositionally biased region" description="Low complexity" evidence="1">
    <location>
        <begin position="41"/>
        <end position="55"/>
    </location>
</feature>
<keyword evidence="3" id="KW-1185">Reference proteome</keyword>
<evidence type="ECO:0000313" key="3">
    <source>
        <dbReference type="Proteomes" id="UP000595437"/>
    </source>
</evidence>
<gene>
    <name evidence="2" type="ORF">FKW44_010317</name>
</gene>
<proteinExistence type="predicted"/>
<reference evidence="3" key="1">
    <citation type="submission" date="2021-01" db="EMBL/GenBank/DDBJ databases">
        <title>Caligus Genome Assembly.</title>
        <authorList>
            <person name="Gallardo-Escarate C."/>
        </authorList>
    </citation>
    <scope>NUCLEOTIDE SEQUENCE [LARGE SCALE GENOMIC DNA]</scope>
</reference>
<dbReference type="EMBL" id="CP045895">
    <property type="protein sequence ID" value="QQP49593.1"/>
    <property type="molecule type" value="Genomic_DNA"/>
</dbReference>
<dbReference type="Proteomes" id="UP000595437">
    <property type="component" value="Chromosome 6"/>
</dbReference>
<dbReference type="AlphaFoldDB" id="A0A7T8HGE7"/>
<organism evidence="2 3">
    <name type="scientific">Caligus rogercresseyi</name>
    <name type="common">Sea louse</name>
    <dbReference type="NCBI Taxonomy" id="217165"/>
    <lineage>
        <taxon>Eukaryota</taxon>
        <taxon>Metazoa</taxon>
        <taxon>Ecdysozoa</taxon>
        <taxon>Arthropoda</taxon>
        <taxon>Crustacea</taxon>
        <taxon>Multicrustacea</taxon>
        <taxon>Hexanauplia</taxon>
        <taxon>Copepoda</taxon>
        <taxon>Siphonostomatoida</taxon>
        <taxon>Caligidae</taxon>
        <taxon>Caligus</taxon>
    </lineage>
</organism>
<feature type="non-terminal residue" evidence="2">
    <location>
        <position position="155"/>
    </location>
</feature>
<feature type="region of interest" description="Disordered" evidence="1">
    <location>
        <begin position="121"/>
        <end position="155"/>
    </location>
</feature>
<accession>A0A7T8HGE7</accession>